<name>A0A917N107_9BACT</name>
<proteinExistence type="predicted"/>
<evidence type="ECO:0000256" key="1">
    <source>
        <dbReference type="SAM" id="MobiDB-lite"/>
    </source>
</evidence>
<accession>A0A917N107</accession>
<comment type="caution">
    <text evidence="2">The sequence shown here is derived from an EMBL/GenBank/DDBJ whole genome shotgun (WGS) entry which is preliminary data.</text>
</comment>
<keyword evidence="3" id="KW-1185">Reference proteome</keyword>
<gene>
    <name evidence="2" type="ORF">GCM10011379_56480</name>
</gene>
<sequence length="82" mass="8825">MLPVRQMGALLSSNQLTEELPHADSGKSSVLKYEPTMHDPMDGAGLLQTHLLATIAFRFSHFASVLPAIHVGDIHTPPPNAV</sequence>
<reference evidence="2" key="1">
    <citation type="journal article" date="2014" name="Int. J. Syst. Evol. Microbiol.">
        <title>Complete genome sequence of Corynebacterium casei LMG S-19264T (=DSM 44701T), isolated from a smear-ripened cheese.</title>
        <authorList>
            <consortium name="US DOE Joint Genome Institute (JGI-PGF)"/>
            <person name="Walter F."/>
            <person name="Albersmeier A."/>
            <person name="Kalinowski J."/>
            <person name="Ruckert C."/>
        </authorList>
    </citation>
    <scope>NUCLEOTIDE SEQUENCE</scope>
    <source>
        <strain evidence="2">CGMCC 1.15290</strain>
    </source>
</reference>
<dbReference type="AlphaFoldDB" id="A0A917N107"/>
<organism evidence="2 3">
    <name type="scientific">Filimonas zeae</name>
    <dbReference type="NCBI Taxonomy" id="1737353"/>
    <lineage>
        <taxon>Bacteria</taxon>
        <taxon>Pseudomonadati</taxon>
        <taxon>Bacteroidota</taxon>
        <taxon>Chitinophagia</taxon>
        <taxon>Chitinophagales</taxon>
        <taxon>Chitinophagaceae</taxon>
        <taxon>Filimonas</taxon>
    </lineage>
</organism>
<evidence type="ECO:0000313" key="3">
    <source>
        <dbReference type="Proteomes" id="UP000627292"/>
    </source>
</evidence>
<reference evidence="2" key="2">
    <citation type="submission" date="2020-09" db="EMBL/GenBank/DDBJ databases">
        <authorList>
            <person name="Sun Q."/>
            <person name="Zhou Y."/>
        </authorList>
    </citation>
    <scope>NUCLEOTIDE SEQUENCE</scope>
    <source>
        <strain evidence="2">CGMCC 1.15290</strain>
    </source>
</reference>
<evidence type="ECO:0000313" key="2">
    <source>
        <dbReference type="EMBL" id="GGH82498.1"/>
    </source>
</evidence>
<protein>
    <submittedName>
        <fullName evidence="2">Uncharacterized protein</fullName>
    </submittedName>
</protein>
<dbReference type="Proteomes" id="UP000627292">
    <property type="component" value="Unassembled WGS sequence"/>
</dbReference>
<dbReference type="EMBL" id="BMIB01000007">
    <property type="protein sequence ID" value="GGH82498.1"/>
    <property type="molecule type" value="Genomic_DNA"/>
</dbReference>
<feature type="region of interest" description="Disordered" evidence="1">
    <location>
        <begin position="13"/>
        <end position="35"/>
    </location>
</feature>